<dbReference type="InterPro" id="IPR011990">
    <property type="entry name" value="TPR-like_helical_dom_sf"/>
</dbReference>
<dbReference type="InterPro" id="IPR011009">
    <property type="entry name" value="Kinase-like_dom_sf"/>
</dbReference>
<evidence type="ECO:0000256" key="9">
    <source>
        <dbReference type="PROSITE-ProRule" id="PRU00339"/>
    </source>
</evidence>
<dbReference type="EC" id="2.7.11.1" evidence="1"/>
<dbReference type="Pfam" id="PF13424">
    <property type="entry name" value="TPR_12"/>
    <property type="match status" value="1"/>
</dbReference>
<comment type="catalytic activity">
    <reaction evidence="8">
        <text>L-seryl-[protein] + ATP = O-phospho-L-seryl-[protein] + ADP + H(+)</text>
        <dbReference type="Rhea" id="RHEA:17989"/>
        <dbReference type="Rhea" id="RHEA-COMP:9863"/>
        <dbReference type="Rhea" id="RHEA-COMP:11604"/>
        <dbReference type="ChEBI" id="CHEBI:15378"/>
        <dbReference type="ChEBI" id="CHEBI:29999"/>
        <dbReference type="ChEBI" id="CHEBI:30616"/>
        <dbReference type="ChEBI" id="CHEBI:83421"/>
        <dbReference type="ChEBI" id="CHEBI:456216"/>
        <dbReference type="EC" id="2.7.11.1"/>
    </reaction>
</comment>
<dbReference type="SUPFAM" id="SSF48452">
    <property type="entry name" value="TPR-like"/>
    <property type="match status" value="2"/>
</dbReference>
<keyword evidence="5" id="KW-0418">Kinase</keyword>
<evidence type="ECO:0000259" key="11">
    <source>
        <dbReference type="PROSITE" id="PS50011"/>
    </source>
</evidence>
<feature type="transmembrane region" description="Helical" evidence="10">
    <location>
        <begin position="274"/>
        <end position="296"/>
    </location>
</feature>
<name>A0A1Y6EC67_9GAMM</name>
<evidence type="ECO:0000313" key="13">
    <source>
        <dbReference type="Proteomes" id="UP000194450"/>
    </source>
</evidence>
<dbReference type="GO" id="GO:0005524">
    <property type="term" value="F:ATP binding"/>
    <property type="evidence" value="ECO:0007669"/>
    <property type="project" value="UniProtKB-KW"/>
</dbReference>
<dbReference type="RefSeq" id="WP_086433375.1">
    <property type="nucleotide sequence ID" value="NZ_FXWH01000001.1"/>
</dbReference>
<keyword evidence="3" id="KW-0808">Transferase</keyword>
<evidence type="ECO:0000256" key="5">
    <source>
        <dbReference type="ARBA" id="ARBA00022777"/>
    </source>
</evidence>
<dbReference type="GO" id="GO:0004674">
    <property type="term" value="F:protein serine/threonine kinase activity"/>
    <property type="evidence" value="ECO:0007669"/>
    <property type="project" value="UniProtKB-KW"/>
</dbReference>
<dbReference type="GO" id="GO:0007165">
    <property type="term" value="P:signal transduction"/>
    <property type="evidence" value="ECO:0007669"/>
    <property type="project" value="TreeGrafter"/>
</dbReference>
<dbReference type="Proteomes" id="UP000194450">
    <property type="component" value="Unassembled WGS sequence"/>
</dbReference>
<keyword evidence="9" id="KW-0802">TPR repeat</keyword>
<dbReference type="SUPFAM" id="SSF56112">
    <property type="entry name" value="Protein kinase-like (PK-like)"/>
    <property type="match status" value="1"/>
</dbReference>
<sequence>MVQDDSRSTPMNTVTQSLQGGSFLAKGTLLAERFKITELLGHGGQAQVYRAYDQVLATEVALKIVSTGHQLAQSEIDSLRNEVLLARQLSHPNIVRIYEFYQTSDYVFFTMALVSGNSLAAALEQGIKPEQIDYWVKQLLDALQVCHEADIVHGDVKPANIMITADDELVLVDFGIGKHLAEPIQTAGTNEFLAPEVKESGSVSAASDRYAAGKVLDAMLNAMSGDKTPSRLSSWRRRRQHIAIGLQHPAPYQRLSIAACKDLLEARRSSISNLVIGFIGVVLVIIVGLLSLQWYGDETADGAADSATTVIAISTEFNDAELVDIAEMTQLSLQIQPSIYALELSQVQRIQNNLAIVPSDSSGDRERLAKLVNSQLLLVLSRRQLDGSNFIHLLITESPGDRVLVNTQFDLANYKLSTLPEFFIEIIMSQLDQDLEPLEYDESVASLFQSIDQALAQDNKEKAEQLLAQLKERKVSVFWVLRGEALLAANKGNFEQAKQVLDRLMKSYPNRPDLLAERGALAFATNDLTDAKKFYEQAVAGDPSQAMWWFELAKIKIIQGDIRPALNNELLQALVKFRQSEDVEGQGLVLNAFGVAHLRLAEFSAAADYFSQSLVYRTADLAPAERVTTLSNLATAQAIEGNYLAADKSLNEAQQVAVGLNDRLGLAHIENERGLLMEEQGFYQEALRYYKTALDIRLQVGESYLQSQSINHVAFIHFLLGDFSLAEVYWRQAVDVLKDMEEVAVLHSTQTNLAQLLVIRGQFQQAEQLLSEILSDNDLSREAEFATYLQLSKLNFAQSRANVAAENISTAIAIAKQITDNRAVTESLLWAAEIAANLHQMEKFNNHLSELDKLVTDFNREQRVYYEWLLIRKSLASDRAEAYGEAVAFIGKVLEQPLSRITEAKIFSDLVSRFDFPENNGVWARLEQIVSPAMYEAYMAYLSGQDSTSAEQSLLTQLERYPQYWRNYEYFSELSYDDTKKRASSSLQRFYSRMNDEQRQAYEKFVSSR</sequence>
<evidence type="ECO:0000256" key="4">
    <source>
        <dbReference type="ARBA" id="ARBA00022741"/>
    </source>
</evidence>
<feature type="repeat" description="TPR" evidence="9">
    <location>
        <begin position="512"/>
        <end position="545"/>
    </location>
</feature>
<comment type="catalytic activity">
    <reaction evidence="7">
        <text>L-threonyl-[protein] + ATP = O-phospho-L-threonyl-[protein] + ADP + H(+)</text>
        <dbReference type="Rhea" id="RHEA:46608"/>
        <dbReference type="Rhea" id="RHEA-COMP:11060"/>
        <dbReference type="Rhea" id="RHEA-COMP:11605"/>
        <dbReference type="ChEBI" id="CHEBI:15378"/>
        <dbReference type="ChEBI" id="CHEBI:30013"/>
        <dbReference type="ChEBI" id="CHEBI:30616"/>
        <dbReference type="ChEBI" id="CHEBI:61977"/>
        <dbReference type="ChEBI" id="CHEBI:456216"/>
        <dbReference type="EC" id="2.7.11.1"/>
    </reaction>
</comment>
<evidence type="ECO:0000256" key="3">
    <source>
        <dbReference type="ARBA" id="ARBA00022679"/>
    </source>
</evidence>
<evidence type="ECO:0000256" key="10">
    <source>
        <dbReference type="SAM" id="Phobius"/>
    </source>
</evidence>
<gene>
    <name evidence="12" type="ORF">SAMN06297229_0174</name>
</gene>
<accession>A0A1Y6EC67</accession>
<dbReference type="EMBL" id="FXWH01000001">
    <property type="protein sequence ID" value="SMQ58811.1"/>
    <property type="molecule type" value="Genomic_DNA"/>
</dbReference>
<keyword evidence="10" id="KW-0812">Transmembrane</keyword>
<proteinExistence type="predicted"/>
<dbReference type="InterPro" id="IPR008271">
    <property type="entry name" value="Ser/Thr_kinase_AS"/>
</dbReference>
<keyword evidence="10" id="KW-1133">Transmembrane helix</keyword>
<dbReference type="PROSITE" id="PS50005">
    <property type="entry name" value="TPR"/>
    <property type="match status" value="1"/>
</dbReference>
<dbReference type="SMART" id="SM00028">
    <property type="entry name" value="TPR"/>
    <property type="match status" value="7"/>
</dbReference>
<dbReference type="CDD" id="cd14014">
    <property type="entry name" value="STKc_PknB_like"/>
    <property type="match status" value="1"/>
</dbReference>
<protein>
    <recommendedName>
        <fullName evidence="1">non-specific serine/threonine protein kinase</fullName>
        <ecNumber evidence="1">2.7.11.1</ecNumber>
    </recommendedName>
</protein>
<dbReference type="PANTHER" id="PTHR43895:SF32">
    <property type="entry name" value="SERINE_THREONINE-PROTEIN KINASE CHK1"/>
    <property type="match status" value="1"/>
</dbReference>
<keyword evidence="2" id="KW-0723">Serine/threonine-protein kinase</keyword>
<evidence type="ECO:0000256" key="7">
    <source>
        <dbReference type="ARBA" id="ARBA00047899"/>
    </source>
</evidence>
<reference evidence="13" key="1">
    <citation type="submission" date="2017-04" db="EMBL/GenBank/DDBJ databases">
        <authorList>
            <person name="Varghese N."/>
            <person name="Submissions S."/>
        </authorList>
    </citation>
    <scope>NUCLEOTIDE SEQUENCE [LARGE SCALE GENOMIC DNA]</scope>
</reference>
<dbReference type="PROSITE" id="PS00108">
    <property type="entry name" value="PROTEIN_KINASE_ST"/>
    <property type="match status" value="1"/>
</dbReference>
<dbReference type="Pfam" id="PF00069">
    <property type="entry name" value="Pkinase"/>
    <property type="match status" value="1"/>
</dbReference>
<keyword evidence="13" id="KW-1185">Reference proteome</keyword>
<dbReference type="AlphaFoldDB" id="A0A1Y6EC67"/>
<keyword evidence="4" id="KW-0547">Nucleotide-binding</keyword>
<dbReference type="PROSITE" id="PS50011">
    <property type="entry name" value="PROTEIN_KINASE_DOM"/>
    <property type="match status" value="1"/>
</dbReference>
<dbReference type="SMART" id="SM00220">
    <property type="entry name" value="S_TKc"/>
    <property type="match status" value="1"/>
</dbReference>
<evidence type="ECO:0000256" key="8">
    <source>
        <dbReference type="ARBA" id="ARBA00048679"/>
    </source>
</evidence>
<keyword evidence="10" id="KW-0472">Membrane</keyword>
<keyword evidence="6" id="KW-0067">ATP-binding</keyword>
<dbReference type="InterPro" id="IPR019734">
    <property type="entry name" value="TPR_rpt"/>
</dbReference>
<dbReference type="Gene3D" id="1.10.510.10">
    <property type="entry name" value="Transferase(Phosphotransferase) domain 1"/>
    <property type="match status" value="1"/>
</dbReference>
<dbReference type="PANTHER" id="PTHR43895">
    <property type="entry name" value="CALCIUM/CALMODULIN-DEPENDENT PROTEIN KINASE KINASE-RELATED"/>
    <property type="match status" value="1"/>
</dbReference>
<feature type="domain" description="Protein kinase" evidence="11">
    <location>
        <begin position="34"/>
        <end position="339"/>
    </location>
</feature>
<evidence type="ECO:0000313" key="12">
    <source>
        <dbReference type="EMBL" id="SMQ58811.1"/>
    </source>
</evidence>
<dbReference type="InterPro" id="IPR000719">
    <property type="entry name" value="Prot_kinase_dom"/>
</dbReference>
<organism evidence="12 13">
    <name type="scientific">Pseudidiomarina planktonica</name>
    <dbReference type="NCBI Taxonomy" id="1323738"/>
    <lineage>
        <taxon>Bacteria</taxon>
        <taxon>Pseudomonadati</taxon>
        <taxon>Pseudomonadota</taxon>
        <taxon>Gammaproteobacteria</taxon>
        <taxon>Alteromonadales</taxon>
        <taxon>Idiomarinaceae</taxon>
        <taxon>Pseudidiomarina</taxon>
    </lineage>
</organism>
<evidence type="ECO:0000256" key="1">
    <source>
        <dbReference type="ARBA" id="ARBA00012513"/>
    </source>
</evidence>
<evidence type="ECO:0000256" key="6">
    <source>
        <dbReference type="ARBA" id="ARBA00022840"/>
    </source>
</evidence>
<dbReference type="OrthoDB" id="9801841at2"/>
<dbReference type="Gene3D" id="1.25.40.10">
    <property type="entry name" value="Tetratricopeptide repeat domain"/>
    <property type="match status" value="3"/>
</dbReference>
<evidence type="ECO:0000256" key="2">
    <source>
        <dbReference type="ARBA" id="ARBA00022527"/>
    </source>
</evidence>